<keyword evidence="2" id="KW-1185">Reference proteome</keyword>
<protein>
    <submittedName>
        <fullName evidence="1">Uncharacterized protein</fullName>
    </submittedName>
</protein>
<dbReference type="AlphaFoldDB" id="A0A5D3YMB1"/>
<reference evidence="1 2" key="1">
    <citation type="submission" date="2019-07" db="EMBL/GenBank/DDBJ databases">
        <title>Genomic Encyclopedia of Archaeal and Bacterial Type Strains, Phase II (KMG-II): from individual species to whole genera.</title>
        <authorList>
            <person name="Goeker M."/>
        </authorList>
    </citation>
    <scope>NUCLEOTIDE SEQUENCE [LARGE SCALE GENOMIC DNA]</scope>
    <source>
        <strain evidence="1 2">DSM 21935</strain>
    </source>
</reference>
<organism evidence="1 2">
    <name type="scientific">Fodinibius salinus</name>
    <dbReference type="NCBI Taxonomy" id="860790"/>
    <lineage>
        <taxon>Bacteria</taxon>
        <taxon>Pseudomonadati</taxon>
        <taxon>Balneolota</taxon>
        <taxon>Balneolia</taxon>
        <taxon>Balneolales</taxon>
        <taxon>Balneolaceae</taxon>
        <taxon>Fodinibius</taxon>
    </lineage>
</organism>
<sequence length="198" mass="22532">MGGISCSSETEPVNSQYLDSKQYQRFSADLEEEKNFQVATNSLRSSLQLISQCPKIRELKLPVLFNTNSNTLSNSYNPIQCKWLEVLSKSDYTIEIVGFTKHSGLFIRWIMVRDLSAYKNKRLLAVTYNDGRLQNFRSVGVFENNLSRKITTSISVKSINGKVLISSQIDQDQTYPIRQQDSQSARYIITTGGNIIEQ</sequence>
<accession>A0A5D3YMB1</accession>
<dbReference type="Proteomes" id="UP000324595">
    <property type="component" value="Unassembled WGS sequence"/>
</dbReference>
<comment type="caution">
    <text evidence="1">The sequence shown here is derived from an EMBL/GenBank/DDBJ whole genome shotgun (WGS) entry which is preliminary data.</text>
</comment>
<evidence type="ECO:0000313" key="1">
    <source>
        <dbReference type="EMBL" id="TYP95286.1"/>
    </source>
</evidence>
<gene>
    <name evidence="1" type="ORF">LX73_0584</name>
</gene>
<evidence type="ECO:0000313" key="2">
    <source>
        <dbReference type="Proteomes" id="UP000324595"/>
    </source>
</evidence>
<proteinExistence type="predicted"/>
<name>A0A5D3YMB1_9BACT</name>
<dbReference type="EMBL" id="VNHY01000001">
    <property type="protein sequence ID" value="TYP95286.1"/>
    <property type="molecule type" value="Genomic_DNA"/>
</dbReference>